<accession>A0AAV4GJJ5</accession>
<proteinExistence type="predicted"/>
<organism evidence="2 3">
    <name type="scientific">Elysia marginata</name>
    <dbReference type="NCBI Taxonomy" id="1093978"/>
    <lineage>
        <taxon>Eukaryota</taxon>
        <taxon>Metazoa</taxon>
        <taxon>Spiralia</taxon>
        <taxon>Lophotrochozoa</taxon>
        <taxon>Mollusca</taxon>
        <taxon>Gastropoda</taxon>
        <taxon>Heterobranchia</taxon>
        <taxon>Euthyneura</taxon>
        <taxon>Panpulmonata</taxon>
        <taxon>Sacoglossa</taxon>
        <taxon>Placobranchoidea</taxon>
        <taxon>Plakobranchidae</taxon>
        <taxon>Elysia</taxon>
    </lineage>
</organism>
<dbReference type="Proteomes" id="UP000762676">
    <property type="component" value="Unassembled WGS sequence"/>
</dbReference>
<dbReference type="EMBL" id="BMAT01005040">
    <property type="protein sequence ID" value="GFR85897.1"/>
    <property type="molecule type" value="Genomic_DNA"/>
</dbReference>
<reference evidence="2 3" key="1">
    <citation type="journal article" date="2021" name="Elife">
        <title>Chloroplast acquisition without the gene transfer in kleptoplastic sea slugs, Plakobranchus ocellatus.</title>
        <authorList>
            <person name="Maeda T."/>
            <person name="Takahashi S."/>
            <person name="Yoshida T."/>
            <person name="Shimamura S."/>
            <person name="Takaki Y."/>
            <person name="Nagai Y."/>
            <person name="Toyoda A."/>
            <person name="Suzuki Y."/>
            <person name="Arimoto A."/>
            <person name="Ishii H."/>
            <person name="Satoh N."/>
            <person name="Nishiyama T."/>
            <person name="Hasebe M."/>
            <person name="Maruyama T."/>
            <person name="Minagawa J."/>
            <person name="Obokata J."/>
            <person name="Shigenobu S."/>
        </authorList>
    </citation>
    <scope>NUCLEOTIDE SEQUENCE [LARGE SCALE GENOMIC DNA]</scope>
</reference>
<keyword evidence="3" id="KW-1185">Reference proteome</keyword>
<protein>
    <submittedName>
        <fullName evidence="2">Uncharacterized protein</fullName>
    </submittedName>
</protein>
<sequence>MKVVRAKVPNSCHAPISYEPKQYAPSNVKDGPDTSRTKKTTSAVSWSTFADNSTHLLNANLNITNETVSLATKVKPSPKMNPANATKRPVDIKSPTDTKSTADINPSAVVMPLIDLGPNSVHSPITDANFTDANTTDALGTVSLCVVRWRNKTPSPQEVEAVLRNISAYLRVDRRNTSLSRRKRESIPDDRVSSVCLAVSSCSFLVMVLGMVILNDAISFFAFLNLKFEGAKLERQYNCRGYTSKAKESRVATMQYE</sequence>
<feature type="region of interest" description="Disordered" evidence="1">
    <location>
        <begin position="17"/>
        <end position="39"/>
    </location>
</feature>
<name>A0AAV4GJJ5_9GAST</name>
<evidence type="ECO:0000313" key="2">
    <source>
        <dbReference type="EMBL" id="GFR85897.1"/>
    </source>
</evidence>
<evidence type="ECO:0000313" key="3">
    <source>
        <dbReference type="Proteomes" id="UP000762676"/>
    </source>
</evidence>
<evidence type="ECO:0000256" key="1">
    <source>
        <dbReference type="SAM" id="MobiDB-lite"/>
    </source>
</evidence>
<dbReference type="AlphaFoldDB" id="A0AAV4GJJ5"/>
<feature type="region of interest" description="Disordered" evidence="1">
    <location>
        <begin position="74"/>
        <end position="103"/>
    </location>
</feature>
<comment type="caution">
    <text evidence="2">The sequence shown here is derived from an EMBL/GenBank/DDBJ whole genome shotgun (WGS) entry which is preliminary data.</text>
</comment>
<gene>
    <name evidence="2" type="ORF">ElyMa_002452600</name>
</gene>